<dbReference type="Proteomes" id="UP000654670">
    <property type="component" value="Unassembled WGS sequence"/>
</dbReference>
<dbReference type="GO" id="GO:0005975">
    <property type="term" value="P:carbohydrate metabolic process"/>
    <property type="evidence" value="ECO:0007669"/>
    <property type="project" value="InterPro"/>
</dbReference>
<keyword evidence="5 8" id="KW-0378">Hydrolase</keyword>
<name>A0A917W2B5_9BACL</name>
<evidence type="ECO:0000256" key="6">
    <source>
        <dbReference type="ARBA" id="ARBA00023295"/>
    </source>
</evidence>
<dbReference type="InterPro" id="IPR051214">
    <property type="entry name" value="GH32_Enzymes"/>
</dbReference>
<keyword evidence="9" id="KW-0119">Carbohydrate metabolism</keyword>
<sequence>MINKETNYPKVTNSRYRLNYHIMAPSGWINDPNGFCFFKGYYHIFYQYHPESAEWGPMHWGHSRSKDLVHWEPLPIALYPGDPEDTDGCFSGSAIVKDDRLYLIYTGHHLVAKNNPEDYWQNQNLAVSDDGIHFKKCAANPIITKPPLDNAADFRDPKIWYRDHQWLVILGSKNSQGLGRVILYRSGDLKHWDYLGPIATAKSVDTEGYMWECPDFFELAGQNVLLMSPQGIKPLELKYRNLYQTGYMIGKFDEQHNQFIHGEFQELDHGHDFYATQTMLAPDGRRLVFGWMDMWESDMPEQQDGWAGALTFPRELNLRDGKLLMTPVRELARLREQVLLDDSNPNSRENIFEAPTKSIEYLANFNAKDNVTIKIRDIDHQLLLEFNYSSAVGKVTLQKYNDESLRVASVHPAATLDVHLLMDNSSVEIFVNNGEACFTERIYDEKNIYIETISNSNNYDVKVNQLGGAM</sequence>
<dbReference type="SMART" id="SM00640">
    <property type="entry name" value="Glyco_32"/>
    <property type="match status" value="1"/>
</dbReference>
<evidence type="ECO:0000313" key="13">
    <source>
        <dbReference type="Proteomes" id="UP000654670"/>
    </source>
</evidence>
<dbReference type="Pfam" id="PF00251">
    <property type="entry name" value="Glyco_hydro_32N"/>
    <property type="match status" value="1"/>
</dbReference>
<feature type="domain" description="Glycosyl hydrolase family 32 N-terminal" evidence="10">
    <location>
        <begin position="21"/>
        <end position="327"/>
    </location>
</feature>
<protein>
    <recommendedName>
        <fullName evidence="4 8">Sucrose-6-phosphate hydrolase</fullName>
        <ecNumber evidence="3 8">3.2.1.26</ecNumber>
    </recommendedName>
    <alternativeName>
        <fullName evidence="7 9">Invertase</fullName>
    </alternativeName>
</protein>
<evidence type="ECO:0000256" key="4">
    <source>
        <dbReference type="ARBA" id="ARBA00019623"/>
    </source>
</evidence>
<dbReference type="AlphaFoldDB" id="A0A917W2B5"/>
<dbReference type="CDD" id="cd08996">
    <property type="entry name" value="GH32_FFase"/>
    <property type="match status" value="1"/>
</dbReference>
<dbReference type="InterPro" id="IPR013320">
    <property type="entry name" value="ConA-like_dom_sf"/>
</dbReference>
<dbReference type="InterPro" id="IPR001362">
    <property type="entry name" value="Glyco_hydro_32"/>
</dbReference>
<comment type="function">
    <text evidence="9">Enables the bacterium to metabolize sucrose as a sole carbon source.</text>
</comment>
<proteinExistence type="inferred from homology"/>
<dbReference type="Gene3D" id="2.115.10.20">
    <property type="entry name" value="Glycosyl hydrolase domain, family 43"/>
    <property type="match status" value="1"/>
</dbReference>
<evidence type="ECO:0000256" key="8">
    <source>
        <dbReference type="RuleBase" id="RU362110"/>
    </source>
</evidence>
<dbReference type="GO" id="GO:0004564">
    <property type="term" value="F:beta-fructofuranosidase activity"/>
    <property type="evidence" value="ECO:0007669"/>
    <property type="project" value="UniProtKB-EC"/>
</dbReference>
<evidence type="ECO:0000313" key="12">
    <source>
        <dbReference type="EMBL" id="GGL59912.1"/>
    </source>
</evidence>
<dbReference type="SUPFAM" id="SSF49899">
    <property type="entry name" value="Concanavalin A-like lectins/glucanases"/>
    <property type="match status" value="1"/>
</dbReference>
<dbReference type="InterPro" id="IPR013189">
    <property type="entry name" value="Glyco_hydro_32_C"/>
</dbReference>
<comment type="catalytic activity">
    <reaction evidence="8">
        <text>Hydrolysis of terminal non-reducing beta-D-fructofuranoside residues in beta-D-fructofuranosides.</text>
        <dbReference type="EC" id="3.2.1.26"/>
    </reaction>
</comment>
<dbReference type="RefSeq" id="WP_229727605.1">
    <property type="nucleotide sequence ID" value="NZ_BMOK01000012.1"/>
</dbReference>
<dbReference type="NCBIfam" id="TIGR01322">
    <property type="entry name" value="scrB_fam"/>
    <property type="match status" value="1"/>
</dbReference>
<dbReference type="PANTHER" id="PTHR43101">
    <property type="entry name" value="BETA-FRUCTOSIDASE"/>
    <property type="match status" value="1"/>
</dbReference>
<feature type="domain" description="Glycosyl hydrolase family 32 C-terminal" evidence="11">
    <location>
        <begin position="371"/>
        <end position="457"/>
    </location>
</feature>
<comment type="caution">
    <text evidence="12">The sequence shown here is derived from an EMBL/GenBank/DDBJ whole genome shotgun (WGS) entry which is preliminary data.</text>
</comment>
<dbReference type="Gene3D" id="2.60.120.560">
    <property type="entry name" value="Exo-inulinase, domain 1"/>
    <property type="match status" value="1"/>
</dbReference>
<evidence type="ECO:0000256" key="5">
    <source>
        <dbReference type="ARBA" id="ARBA00022801"/>
    </source>
</evidence>
<dbReference type="Pfam" id="PF08244">
    <property type="entry name" value="Glyco_hydro_32C"/>
    <property type="match status" value="1"/>
</dbReference>
<evidence type="ECO:0000256" key="9">
    <source>
        <dbReference type="RuleBase" id="RU365015"/>
    </source>
</evidence>
<dbReference type="EMBL" id="BMOK01000012">
    <property type="protein sequence ID" value="GGL59912.1"/>
    <property type="molecule type" value="Genomic_DNA"/>
</dbReference>
<dbReference type="SUPFAM" id="SSF75005">
    <property type="entry name" value="Arabinanase/levansucrase/invertase"/>
    <property type="match status" value="1"/>
</dbReference>
<comment type="pathway">
    <text evidence="1 9">Glycan biosynthesis; sucrose metabolism.</text>
</comment>
<evidence type="ECO:0000259" key="10">
    <source>
        <dbReference type="Pfam" id="PF00251"/>
    </source>
</evidence>
<dbReference type="InterPro" id="IPR006232">
    <property type="entry name" value="Suc6P_hydrolase"/>
</dbReference>
<evidence type="ECO:0000256" key="2">
    <source>
        <dbReference type="ARBA" id="ARBA00009902"/>
    </source>
</evidence>
<reference evidence="12" key="1">
    <citation type="journal article" date="2014" name="Int. J. Syst. Evol. Microbiol.">
        <title>Complete genome sequence of Corynebacterium casei LMG S-19264T (=DSM 44701T), isolated from a smear-ripened cheese.</title>
        <authorList>
            <consortium name="US DOE Joint Genome Institute (JGI-PGF)"/>
            <person name="Walter F."/>
            <person name="Albersmeier A."/>
            <person name="Kalinowski J."/>
            <person name="Ruckert C."/>
        </authorList>
    </citation>
    <scope>NUCLEOTIDE SEQUENCE</scope>
    <source>
        <strain evidence="12">JCM 15325</strain>
    </source>
</reference>
<keyword evidence="13" id="KW-1185">Reference proteome</keyword>
<dbReference type="PANTHER" id="PTHR43101:SF1">
    <property type="entry name" value="BETA-FRUCTOSIDASE"/>
    <property type="match status" value="1"/>
</dbReference>
<dbReference type="InterPro" id="IPR013148">
    <property type="entry name" value="Glyco_hydro_32_N"/>
</dbReference>
<gene>
    <name evidence="12" type="ORF">GCM10007968_24830</name>
</gene>
<keyword evidence="9" id="KW-0963">Cytoplasm</keyword>
<accession>A0A917W2B5</accession>
<dbReference type="EC" id="3.2.1.26" evidence="3 8"/>
<comment type="similarity">
    <text evidence="2 8">Belongs to the glycosyl hydrolase 32 family.</text>
</comment>
<keyword evidence="6 8" id="KW-0326">Glycosidase</keyword>
<evidence type="ECO:0000259" key="11">
    <source>
        <dbReference type="Pfam" id="PF08244"/>
    </source>
</evidence>
<dbReference type="InterPro" id="IPR023296">
    <property type="entry name" value="Glyco_hydro_beta-prop_sf"/>
</dbReference>
<comment type="subcellular location">
    <subcellularLocation>
        <location evidence="9">Cytoplasm</location>
    </subcellularLocation>
</comment>
<dbReference type="GO" id="GO:0005737">
    <property type="term" value="C:cytoplasm"/>
    <property type="evidence" value="ECO:0007669"/>
    <property type="project" value="UniProtKB-SubCell"/>
</dbReference>
<evidence type="ECO:0000256" key="3">
    <source>
        <dbReference type="ARBA" id="ARBA00012758"/>
    </source>
</evidence>
<organism evidence="12 13">
    <name type="scientific">Sporolactobacillus putidus</name>
    <dbReference type="NCBI Taxonomy" id="492735"/>
    <lineage>
        <taxon>Bacteria</taxon>
        <taxon>Bacillati</taxon>
        <taxon>Bacillota</taxon>
        <taxon>Bacilli</taxon>
        <taxon>Bacillales</taxon>
        <taxon>Sporolactobacillaceae</taxon>
        <taxon>Sporolactobacillus</taxon>
    </lineage>
</organism>
<evidence type="ECO:0000256" key="1">
    <source>
        <dbReference type="ARBA" id="ARBA00004914"/>
    </source>
</evidence>
<reference evidence="12" key="2">
    <citation type="submission" date="2020-09" db="EMBL/GenBank/DDBJ databases">
        <authorList>
            <person name="Sun Q."/>
            <person name="Ohkuma M."/>
        </authorList>
    </citation>
    <scope>NUCLEOTIDE SEQUENCE</scope>
    <source>
        <strain evidence="12">JCM 15325</strain>
    </source>
</reference>
<evidence type="ECO:0000256" key="7">
    <source>
        <dbReference type="ARBA" id="ARBA00033367"/>
    </source>
</evidence>